<keyword evidence="8" id="KW-0472">Membrane</keyword>
<dbReference type="InterPro" id="IPR004358">
    <property type="entry name" value="Sig_transdc_His_kin-like_C"/>
</dbReference>
<keyword evidence="6" id="KW-0902">Two-component regulatory system</keyword>
<dbReference type="InterPro" id="IPR036890">
    <property type="entry name" value="HATPase_C_sf"/>
</dbReference>
<dbReference type="PROSITE" id="PS50109">
    <property type="entry name" value="HIS_KIN"/>
    <property type="match status" value="1"/>
</dbReference>
<dbReference type="EMBL" id="BDGE01000035">
    <property type="protein sequence ID" value="GBE92292.1"/>
    <property type="molecule type" value="Genomic_DNA"/>
</dbReference>
<dbReference type="CDD" id="cd00082">
    <property type="entry name" value="HisKA"/>
    <property type="match status" value="1"/>
</dbReference>
<evidence type="ECO:0000256" key="8">
    <source>
        <dbReference type="SAM" id="Phobius"/>
    </source>
</evidence>
<dbReference type="SUPFAM" id="SSF55874">
    <property type="entry name" value="ATPase domain of HSP90 chaperone/DNA topoisomerase II/histidine kinase"/>
    <property type="match status" value="1"/>
</dbReference>
<evidence type="ECO:0000313" key="11">
    <source>
        <dbReference type="Proteomes" id="UP000236527"/>
    </source>
</evidence>
<keyword evidence="4" id="KW-0808">Transferase</keyword>
<evidence type="ECO:0000313" key="10">
    <source>
        <dbReference type="EMBL" id="GBE92292.1"/>
    </source>
</evidence>
<reference evidence="11" key="1">
    <citation type="journal article" date="2018" name="Genome Announc.">
        <title>Draft Genome Sequence of the Nitrogen-Fixing and Hormogonia-Inducing Cyanobacterium Nostoc cycadae Strain WK-1, Isolated from the Coralloid Roots of Cycas revoluta.</title>
        <authorList>
            <person name="Kanesaki Y."/>
            <person name="Hirose M."/>
            <person name="Hirose Y."/>
            <person name="Fujisawa T."/>
            <person name="Nakamura Y."/>
            <person name="Watanabe S."/>
            <person name="Matsunaga S."/>
            <person name="Uchida H."/>
            <person name="Murakami A."/>
        </authorList>
    </citation>
    <scope>NUCLEOTIDE SEQUENCE [LARGE SCALE GENOMIC DNA]</scope>
    <source>
        <strain evidence="11">WK-1</strain>
    </source>
</reference>
<sequence>MFNRSRRNLASWFTLSMGSILLIFAGILYYQESIQQLEVIDLILYKKARVITSSVRYKDDQGEKRVFLKHLPVLGNNPPPEDSEIIYARWYDTKGNLKRYFGQLPHKKITPIFAYQTLKVTNPSGISSQVIWLREITLPVQYQGELIGYLQMAMPMNRVQELLHKFLLLLISTVFIALGITSLTGWFLSGIAMQPIYLSYKQLERFTAHASHELRTPLAAILSNAQVGLLAQMEDSASKHLRLEKVAEVAKSMNTLIGNLLFLARRTGLLTPESLKAVDVRDLLKEVLNSSSVKTAAKHLNLKSDLPKSPIMVRVDAELICLAVINLLGNACKYTPAGGLVELRLLTKYNQAVIEVEDNGIGIAATDLPHIFEQFYRVEQHQTNSTNSFGLGLAIAQQIIEVHNGHLSVKSKLGQGSVFQIKLPM</sequence>
<accession>A0A2H6LGF1</accession>
<comment type="caution">
    <text evidence="10">The sequence shown here is derived from an EMBL/GenBank/DDBJ whole genome shotgun (WGS) entry which is preliminary data.</text>
</comment>
<dbReference type="SMART" id="SM00388">
    <property type="entry name" value="HisKA"/>
    <property type="match status" value="1"/>
</dbReference>
<dbReference type="Gene3D" id="3.30.565.10">
    <property type="entry name" value="Histidine kinase-like ATPase, C-terminal domain"/>
    <property type="match status" value="1"/>
</dbReference>
<feature type="transmembrane region" description="Helical" evidence="8">
    <location>
        <begin position="12"/>
        <end position="30"/>
    </location>
</feature>
<proteinExistence type="predicted"/>
<keyword evidence="11" id="KW-1185">Reference proteome</keyword>
<evidence type="ECO:0000256" key="7">
    <source>
        <dbReference type="ARBA" id="ARBA00055745"/>
    </source>
</evidence>
<dbReference type="RefSeq" id="WP_103124703.1">
    <property type="nucleotide sequence ID" value="NZ_DF978426.1"/>
</dbReference>
<dbReference type="PANTHER" id="PTHR43547">
    <property type="entry name" value="TWO-COMPONENT HISTIDINE KINASE"/>
    <property type="match status" value="1"/>
</dbReference>
<dbReference type="Pfam" id="PF00512">
    <property type="entry name" value="HisKA"/>
    <property type="match status" value="1"/>
</dbReference>
<keyword evidence="3" id="KW-0597">Phosphoprotein</keyword>
<gene>
    <name evidence="10" type="ORF">NCWK1_2046</name>
</gene>
<feature type="domain" description="Histidine kinase" evidence="9">
    <location>
        <begin position="209"/>
        <end position="425"/>
    </location>
</feature>
<keyword evidence="5 10" id="KW-0418">Kinase</keyword>
<keyword evidence="8" id="KW-1133">Transmembrane helix</keyword>
<dbReference type="EC" id="2.7.13.3" evidence="2"/>
<dbReference type="InterPro" id="IPR003661">
    <property type="entry name" value="HisK_dim/P_dom"/>
</dbReference>
<dbReference type="InterPro" id="IPR036097">
    <property type="entry name" value="HisK_dim/P_sf"/>
</dbReference>
<feature type="transmembrane region" description="Helical" evidence="8">
    <location>
        <begin position="166"/>
        <end position="188"/>
    </location>
</feature>
<dbReference type="CDD" id="cd00075">
    <property type="entry name" value="HATPase"/>
    <property type="match status" value="1"/>
</dbReference>
<keyword evidence="8" id="KW-0812">Transmembrane</keyword>
<dbReference type="InterPro" id="IPR005467">
    <property type="entry name" value="His_kinase_dom"/>
</dbReference>
<protein>
    <recommendedName>
        <fullName evidence="2">histidine kinase</fullName>
        <ecNumber evidence="2">2.7.13.3</ecNumber>
    </recommendedName>
</protein>
<evidence type="ECO:0000256" key="3">
    <source>
        <dbReference type="ARBA" id="ARBA00022553"/>
    </source>
</evidence>
<evidence type="ECO:0000256" key="6">
    <source>
        <dbReference type="ARBA" id="ARBA00023012"/>
    </source>
</evidence>
<dbReference type="Gene3D" id="1.10.287.130">
    <property type="match status" value="1"/>
</dbReference>
<dbReference type="PRINTS" id="PR00344">
    <property type="entry name" value="BCTRLSENSOR"/>
</dbReference>
<evidence type="ECO:0000256" key="1">
    <source>
        <dbReference type="ARBA" id="ARBA00000085"/>
    </source>
</evidence>
<dbReference type="Pfam" id="PF02518">
    <property type="entry name" value="HATPase_c"/>
    <property type="match status" value="1"/>
</dbReference>
<comment type="catalytic activity">
    <reaction evidence="1">
        <text>ATP + protein L-histidine = ADP + protein N-phospho-L-histidine.</text>
        <dbReference type="EC" id="2.7.13.3"/>
    </reaction>
</comment>
<evidence type="ECO:0000259" key="9">
    <source>
        <dbReference type="PROSITE" id="PS50109"/>
    </source>
</evidence>
<dbReference type="FunFam" id="3.30.565.10:FF:000006">
    <property type="entry name" value="Sensor histidine kinase WalK"/>
    <property type="match status" value="1"/>
</dbReference>
<name>A0A2H6LGF1_9NOSO</name>
<dbReference type="Proteomes" id="UP000236527">
    <property type="component" value="Unassembled WGS sequence"/>
</dbReference>
<dbReference type="InterPro" id="IPR003594">
    <property type="entry name" value="HATPase_dom"/>
</dbReference>
<evidence type="ECO:0000256" key="4">
    <source>
        <dbReference type="ARBA" id="ARBA00022679"/>
    </source>
</evidence>
<dbReference type="PANTHER" id="PTHR43547:SF2">
    <property type="entry name" value="HYBRID SIGNAL TRANSDUCTION HISTIDINE KINASE C"/>
    <property type="match status" value="1"/>
</dbReference>
<evidence type="ECO:0000256" key="2">
    <source>
        <dbReference type="ARBA" id="ARBA00012438"/>
    </source>
</evidence>
<dbReference type="AlphaFoldDB" id="A0A2H6LGF1"/>
<evidence type="ECO:0000256" key="5">
    <source>
        <dbReference type="ARBA" id="ARBA00022777"/>
    </source>
</evidence>
<dbReference type="GO" id="GO:0000155">
    <property type="term" value="F:phosphorelay sensor kinase activity"/>
    <property type="evidence" value="ECO:0007669"/>
    <property type="project" value="InterPro"/>
</dbReference>
<comment type="function">
    <text evidence="7">Photoreceptor which exists in two forms that are reversibly interconvertible by light: the R form that absorbs maximally in the red region of the spectrum and the FR form that absorbs maximally in the far-red region.</text>
</comment>
<dbReference type="SMART" id="SM00387">
    <property type="entry name" value="HATPase_c"/>
    <property type="match status" value="1"/>
</dbReference>
<organism evidence="10 11">
    <name type="scientific">Nostoc cycadae WK-1</name>
    <dbReference type="NCBI Taxonomy" id="1861711"/>
    <lineage>
        <taxon>Bacteria</taxon>
        <taxon>Bacillati</taxon>
        <taxon>Cyanobacteriota</taxon>
        <taxon>Cyanophyceae</taxon>
        <taxon>Nostocales</taxon>
        <taxon>Nostocaceae</taxon>
        <taxon>Nostoc</taxon>
    </lineage>
</organism>
<dbReference type="SUPFAM" id="SSF47384">
    <property type="entry name" value="Homodimeric domain of signal transducing histidine kinase"/>
    <property type="match status" value="1"/>
</dbReference>